<dbReference type="Pfam" id="PF00254">
    <property type="entry name" value="FKBP_C"/>
    <property type="match status" value="1"/>
</dbReference>
<dbReference type="Gene3D" id="3.10.50.40">
    <property type="match status" value="1"/>
</dbReference>
<name>A0A9D2ZTH1_9BACT</name>
<reference evidence="8" key="1">
    <citation type="journal article" date="2021" name="PeerJ">
        <title>Extensive microbial diversity within the chicken gut microbiome revealed by metagenomics and culture.</title>
        <authorList>
            <person name="Gilroy R."/>
            <person name="Ravi A."/>
            <person name="Getino M."/>
            <person name="Pursley I."/>
            <person name="Horton D.L."/>
            <person name="Alikhan N.F."/>
            <person name="Baker D."/>
            <person name="Gharbi K."/>
            <person name="Hall N."/>
            <person name="Watson M."/>
            <person name="Adriaenssens E.M."/>
            <person name="Foster-Nyarko E."/>
            <person name="Jarju S."/>
            <person name="Secka A."/>
            <person name="Antonio M."/>
            <person name="Oren A."/>
            <person name="Chaudhuri R.R."/>
            <person name="La Ragione R."/>
            <person name="Hildebrand F."/>
            <person name="Pallen M.J."/>
        </authorList>
    </citation>
    <scope>NUCLEOTIDE SEQUENCE</scope>
    <source>
        <strain evidence="8">MalCec1-1739</strain>
    </source>
</reference>
<dbReference type="GO" id="GO:0003755">
    <property type="term" value="F:peptidyl-prolyl cis-trans isomerase activity"/>
    <property type="evidence" value="ECO:0007669"/>
    <property type="project" value="UniProtKB-UniRule"/>
</dbReference>
<dbReference type="PROSITE" id="PS50059">
    <property type="entry name" value="FKBP_PPIASE"/>
    <property type="match status" value="1"/>
</dbReference>
<proteinExistence type="inferred from homology"/>
<dbReference type="AlphaFoldDB" id="A0A9D2ZTH1"/>
<keyword evidence="3 5" id="KW-0697">Rotamase</keyword>
<evidence type="ECO:0000256" key="5">
    <source>
        <dbReference type="PROSITE-ProRule" id="PRU00277"/>
    </source>
</evidence>
<evidence type="ECO:0000313" key="8">
    <source>
        <dbReference type="EMBL" id="HJD52163.1"/>
    </source>
</evidence>
<evidence type="ECO:0000256" key="1">
    <source>
        <dbReference type="ARBA" id="ARBA00000971"/>
    </source>
</evidence>
<evidence type="ECO:0000259" key="7">
    <source>
        <dbReference type="PROSITE" id="PS50059"/>
    </source>
</evidence>
<dbReference type="PROSITE" id="PS51257">
    <property type="entry name" value="PROKAR_LIPOPROTEIN"/>
    <property type="match status" value="1"/>
</dbReference>
<accession>A0A9D2ZTH1</accession>
<comment type="catalytic activity">
    <reaction evidence="1 5 6">
        <text>[protein]-peptidylproline (omega=180) = [protein]-peptidylproline (omega=0)</text>
        <dbReference type="Rhea" id="RHEA:16237"/>
        <dbReference type="Rhea" id="RHEA-COMP:10747"/>
        <dbReference type="Rhea" id="RHEA-COMP:10748"/>
        <dbReference type="ChEBI" id="CHEBI:83833"/>
        <dbReference type="ChEBI" id="CHEBI:83834"/>
        <dbReference type="EC" id="5.2.1.8"/>
    </reaction>
</comment>
<evidence type="ECO:0000256" key="2">
    <source>
        <dbReference type="ARBA" id="ARBA00006577"/>
    </source>
</evidence>
<evidence type="ECO:0000256" key="4">
    <source>
        <dbReference type="ARBA" id="ARBA00023235"/>
    </source>
</evidence>
<dbReference type="EMBL" id="DWUP01000007">
    <property type="protein sequence ID" value="HJD52163.1"/>
    <property type="molecule type" value="Genomic_DNA"/>
</dbReference>
<protein>
    <recommendedName>
        <fullName evidence="6">Peptidyl-prolyl cis-trans isomerase</fullName>
        <ecNumber evidence="6">5.2.1.8</ecNumber>
    </recommendedName>
</protein>
<dbReference type="PANTHER" id="PTHR43811">
    <property type="entry name" value="FKBP-TYPE PEPTIDYL-PROLYL CIS-TRANS ISOMERASE FKPA"/>
    <property type="match status" value="1"/>
</dbReference>
<dbReference type="EC" id="5.2.1.8" evidence="6"/>
<dbReference type="InterPro" id="IPR046357">
    <property type="entry name" value="PPIase_dom_sf"/>
</dbReference>
<dbReference type="SUPFAM" id="SSF54534">
    <property type="entry name" value="FKBP-like"/>
    <property type="match status" value="1"/>
</dbReference>
<comment type="caution">
    <text evidence="8">The sequence shown here is derived from an EMBL/GenBank/DDBJ whole genome shotgun (WGS) entry which is preliminary data.</text>
</comment>
<evidence type="ECO:0000313" key="9">
    <source>
        <dbReference type="Proteomes" id="UP000787625"/>
    </source>
</evidence>
<dbReference type="InterPro" id="IPR001179">
    <property type="entry name" value="PPIase_FKBP_dom"/>
</dbReference>
<sequence length="207" mass="22598">MDKTLLGMMALTLPLLAVSCNDDSETGTADDWQARNVAYVDSLTAVWRAQQDDPSSVAEGDTLYRLDTQYTPDGFLYYKRRGVADGFVGVGETAKFTDVVRVYYKGWLIDGTEFDSNYSGDYPDYELDIPTDFTVSGLQASSGGIIYGWTEILQVMRPAANATDKRGDMFRVFIPADQGYGASASGSVPANSTLIFDINLVEVNPGD</sequence>
<evidence type="ECO:0000256" key="6">
    <source>
        <dbReference type="RuleBase" id="RU003915"/>
    </source>
</evidence>
<keyword evidence="4 5" id="KW-0413">Isomerase</keyword>
<organism evidence="8 9">
    <name type="scientific">Candidatus Avibacteroides avistercoris</name>
    <dbReference type="NCBI Taxonomy" id="2840690"/>
    <lineage>
        <taxon>Bacteria</taxon>
        <taxon>Pseudomonadati</taxon>
        <taxon>Bacteroidota</taxon>
        <taxon>Bacteroidia</taxon>
        <taxon>Bacteroidales</taxon>
        <taxon>Bacteroidaceae</taxon>
        <taxon>Bacteroidaceae incertae sedis</taxon>
        <taxon>Candidatus Avibacteroides</taxon>
    </lineage>
</organism>
<evidence type="ECO:0000256" key="3">
    <source>
        <dbReference type="ARBA" id="ARBA00023110"/>
    </source>
</evidence>
<feature type="domain" description="PPIase FKBP-type" evidence="7">
    <location>
        <begin position="97"/>
        <end position="204"/>
    </location>
</feature>
<gene>
    <name evidence="8" type="ORF">IAA93_00325</name>
</gene>
<dbReference type="Proteomes" id="UP000787625">
    <property type="component" value="Unassembled WGS sequence"/>
</dbReference>
<reference evidence="8" key="2">
    <citation type="submission" date="2021-04" db="EMBL/GenBank/DDBJ databases">
        <authorList>
            <person name="Gilroy R."/>
        </authorList>
    </citation>
    <scope>NUCLEOTIDE SEQUENCE</scope>
    <source>
        <strain evidence="8">MalCec1-1739</strain>
    </source>
</reference>
<dbReference type="PANTHER" id="PTHR43811:SF19">
    <property type="entry name" value="39 KDA FK506-BINDING NUCLEAR PROTEIN"/>
    <property type="match status" value="1"/>
</dbReference>
<comment type="similarity">
    <text evidence="2 6">Belongs to the FKBP-type PPIase family.</text>
</comment>